<dbReference type="InterPro" id="IPR011256">
    <property type="entry name" value="Reg_factor_effector_dom_sf"/>
</dbReference>
<name>A0A2M7MG74_9BACT</name>
<dbReference type="PIRSF" id="PIRSF031644">
    <property type="entry name" value="UCP031644"/>
    <property type="match status" value="1"/>
</dbReference>
<dbReference type="AlphaFoldDB" id="A0A2M7MG74"/>
<evidence type="ECO:0000259" key="1">
    <source>
        <dbReference type="Pfam" id="PF06445"/>
    </source>
</evidence>
<evidence type="ECO:0000313" key="3">
    <source>
        <dbReference type="Proteomes" id="UP000230658"/>
    </source>
</evidence>
<organism evidence="2 3">
    <name type="scientific">Candidatus Kuenenbacteria bacterium CG_4_10_14_3_um_filter_39_14</name>
    <dbReference type="NCBI Taxonomy" id="1974614"/>
    <lineage>
        <taxon>Bacteria</taxon>
        <taxon>Candidatus Kueneniibacteriota</taxon>
    </lineage>
</organism>
<evidence type="ECO:0000313" key="2">
    <source>
        <dbReference type="EMBL" id="PIX92096.1"/>
    </source>
</evidence>
<feature type="domain" description="GyrI-like small molecule binding" evidence="1">
    <location>
        <begin position="20"/>
        <end position="203"/>
    </location>
</feature>
<dbReference type="EMBL" id="PFJV01000090">
    <property type="protein sequence ID" value="PIX92096.1"/>
    <property type="molecule type" value="Genomic_DNA"/>
</dbReference>
<dbReference type="InterPro" id="IPR029442">
    <property type="entry name" value="GyrI-like"/>
</dbReference>
<comment type="caution">
    <text evidence="2">The sequence shown here is derived from an EMBL/GenBank/DDBJ whole genome shotgun (WGS) entry which is preliminary data.</text>
</comment>
<dbReference type="Pfam" id="PF06445">
    <property type="entry name" value="GyrI-like"/>
    <property type="match status" value="1"/>
</dbReference>
<protein>
    <recommendedName>
        <fullName evidence="1">GyrI-like small molecule binding domain-containing protein</fullName>
    </recommendedName>
</protein>
<dbReference type="SUPFAM" id="SSF55136">
    <property type="entry name" value="Probable bacterial effector-binding domain"/>
    <property type="match status" value="1"/>
</dbReference>
<dbReference type="InterPro" id="IPR008319">
    <property type="entry name" value="GyrI-like_CCH_Lin2189-like"/>
</dbReference>
<proteinExistence type="predicted"/>
<dbReference type="Proteomes" id="UP000230658">
    <property type="component" value="Unassembled WGS sequence"/>
</dbReference>
<sequence>MMKLDLKKELKELYKVSGKEVAIVKVPQQKIISIIGKGNPNTSIDFKNAVEALFPVAYKIKFTYKKSGKDYAVMPLEGLWWAENMNDFSISNKDNWQWKIFIVQPDFVSKETFDSIIDDINKEKNLLALGKVKFETLSEGISAQILHLGSFANEGPTINKLHDFIKEKGYSFDGLVQKHHEIYLSDIRKTPPQKLKTILRQPVKNISK</sequence>
<dbReference type="Gene3D" id="3.20.80.10">
    <property type="entry name" value="Regulatory factor, effector binding domain"/>
    <property type="match status" value="1"/>
</dbReference>
<reference evidence="3" key="1">
    <citation type="submission" date="2017-09" db="EMBL/GenBank/DDBJ databases">
        <title>Depth-based differentiation of microbial function through sediment-hosted aquifers and enrichment of novel symbionts in the deep terrestrial subsurface.</title>
        <authorList>
            <person name="Probst A.J."/>
            <person name="Ladd B."/>
            <person name="Jarett J.K."/>
            <person name="Geller-Mcgrath D.E."/>
            <person name="Sieber C.M.K."/>
            <person name="Emerson J.B."/>
            <person name="Anantharaman K."/>
            <person name="Thomas B.C."/>
            <person name="Malmstrom R."/>
            <person name="Stieglmeier M."/>
            <person name="Klingl A."/>
            <person name="Woyke T."/>
            <person name="Ryan C.M."/>
            <person name="Banfield J.F."/>
        </authorList>
    </citation>
    <scope>NUCLEOTIDE SEQUENCE [LARGE SCALE GENOMIC DNA]</scope>
</reference>
<gene>
    <name evidence="2" type="ORF">COZ26_03660</name>
</gene>
<accession>A0A2M7MG74</accession>